<keyword evidence="1" id="KW-0812">Transmembrane</keyword>
<dbReference type="EMBL" id="UINC01230094">
    <property type="protein sequence ID" value="SVE62075.1"/>
    <property type="molecule type" value="Genomic_DNA"/>
</dbReference>
<name>A0A383F0V4_9ZZZZ</name>
<sequence length="33" mass="3864">QLLSSEVKNLLEVYRLFLLSHCPFSLIYYAFGV</sequence>
<reference evidence="2" key="1">
    <citation type="submission" date="2018-05" db="EMBL/GenBank/DDBJ databases">
        <authorList>
            <person name="Lanie J.A."/>
            <person name="Ng W.-L."/>
            <person name="Kazmierczak K.M."/>
            <person name="Andrzejewski T.M."/>
            <person name="Davidsen T.M."/>
            <person name="Wayne K.J."/>
            <person name="Tettelin H."/>
            <person name="Glass J.I."/>
            <person name="Rusch D."/>
            <person name="Podicherti R."/>
            <person name="Tsui H.-C.T."/>
            <person name="Winkler M.E."/>
        </authorList>
    </citation>
    <scope>NUCLEOTIDE SEQUENCE</scope>
</reference>
<accession>A0A383F0V4</accession>
<evidence type="ECO:0000256" key="1">
    <source>
        <dbReference type="SAM" id="Phobius"/>
    </source>
</evidence>
<protein>
    <submittedName>
        <fullName evidence="2">Uncharacterized protein</fullName>
    </submittedName>
</protein>
<proteinExistence type="predicted"/>
<keyword evidence="1" id="KW-0472">Membrane</keyword>
<feature type="transmembrane region" description="Helical" evidence="1">
    <location>
        <begin position="12"/>
        <end position="31"/>
    </location>
</feature>
<gene>
    <name evidence="2" type="ORF">METZ01_LOCUS514929</name>
</gene>
<organism evidence="2">
    <name type="scientific">marine metagenome</name>
    <dbReference type="NCBI Taxonomy" id="408172"/>
    <lineage>
        <taxon>unclassified sequences</taxon>
        <taxon>metagenomes</taxon>
        <taxon>ecological metagenomes</taxon>
    </lineage>
</organism>
<evidence type="ECO:0000313" key="2">
    <source>
        <dbReference type="EMBL" id="SVE62075.1"/>
    </source>
</evidence>
<dbReference type="AlphaFoldDB" id="A0A383F0V4"/>
<keyword evidence="1" id="KW-1133">Transmembrane helix</keyword>
<feature type="non-terminal residue" evidence="2">
    <location>
        <position position="1"/>
    </location>
</feature>